<evidence type="ECO:0000313" key="1">
    <source>
        <dbReference type="EMBL" id="KAG2326258.1"/>
    </source>
</evidence>
<proteinExistence type="predicted"/>
<dbReference type="EMBL" id="JAAMPC010000002">
    <property type="protein sequence ID" value="KAG2326258.1"/>
    <property type="molecule type" value="Genomic_DNA"/>
</dbReference>
<dbReference type="InterPro" id="IPR039312">
    <property type="entry name" value="ZPR"/>
</dbReference>
<sequence length="110" mass="13311">MCLSSSQPFSDTPTRLVLYLKTQTHVRIPRLSRRRRMWRKEKEMEMNNIRLYMENQLIIQENEKLKKKALLLHQENKALFSLLQTKKSFICSINKNLTINKHQDHILLLY</sequence>
<comment type="caution">
    <text evidence="1">The sequence shown here is derived from an EMBL/GenBank/DDBJ whole genome shotgun (WGS) entry which is preliminary data.</text>
</comment>
<name>A0A8X8B9F3_BRACI</name>
<accession>A0A8X8B9F3</accession>
<dbReference type="OrthoDB" id="1918054at2759"/>
<dbReference type="PANTHER" id="PTHR33601">
    <property type="entry name" value="PROTEIN LITTLE ZIPPER 4"/>
    <property type="match status" value="1"/>
</dbReference>
<reference evidence="1 2" key="1">
    <citation type="submission" date="2020-02" db="EMBL/GenBank/DDBJ databases">
        <authorList>
            <person name="Ma Q."/>
            <person name="Huang Y."/>
            <person name="Song X."/>
            <person name="Pei D."/>
        </authorList>
    </citation>
    <scope>NUCLEOTIDE SEQUENCE [LARGE SCALE GENOMIC DNA]</scope>
    <source>
        <strain evidence="1">Sxm20200214</strain>
        <tissue evidence="1">Leaf</tissue>
    </source>
</reference>
<dbReference type="AlphaFoldDB" id="A0A8X8B9F3"/>
<dbReference type="PANTHER" id="PTHR33601:SF22">
    <property type="entry name" value="PROTEIN LITTLE ZIPPER 1"/>
    <property type="match status" value="1"/>
</dbReference>
<dbReference type="Proteomes" id="UP000886595">
    <property type="component" value="Unassembled WGS sequence"/>
</dbReference>
<protein>
    <submittedName>
        <fullName evidence="1">Uncharacterized protein</fullName>
    </submittedName>
</protein>
<evidence type="ECO:0000313" key="2">
    <source>
        <dbReference type="Proteomes" id="UP000886595"/>
    </source>
</evidence>
<keyword evidence="2" id="KW-1185">Reference proteome</keyword>
<organism evidence="1 2">
    <name type="scientific">Brassica carinata</name>
    <name type="common">Ethiopian mustard</name>
    <name type="synonym">Abyssinian cabbage</name>
    <dbReference type="NCBI Taxonomy" id="52824"/>
    <lineage>
        <taxon>Eukaryota</taxon>
        <taxon>Viridiplantae</taxon>
        <taxon>Streptophyta</taxon>
        <taxon>Embryophyta</taxon>
        <taxon>Tracheophyta</taxon>
        <taxon>Spermatophyta</taxon>
        <taxon>Magnoliopsida</taxon>
        <taxon>eudicotyledons</taxon>
        <taxon>Gunneridae</taxon>
        <taxon>Pentapetalae</taxon>
        <taxon>rosids</taxon>
        <taxon>malvids</taxon>
        <taxon>Brassicales</taxon>
        <taxon>Brassicaceae</taxon>
        <taxon>Brassiceae</taxon>
        <taxon>Brassica</taxon>
    </lineage>
</organism>
<gene>
    <name evidence="1" type="ORF">Bca52824_008986</name>
</gene>